<keyword evidence="2" id="KW-1185">Reference proteome</keyword>
<comment type="caution">
    <text evidence="1">The sequence shown here is derived from an EMBL/GenBank/DDBJ whole genome shotgun (WGS) entry which is preliminary data.</text>
</comment>
<organism evidence="1 2">
    <name type="scientific">Peronospora destructor</name>
    <dbReference type="NCBI Taxonomy" id="86335"/>
    <lineage>
        <taxon>Eukaryota</taxon>
        <taxon>Sar</taxon>
        <taxon>Stramenopiles</taxon>
        <taxon>Oomycota</taxon>
        <taxon>Peronosporomycetes</taxon>
        <taxon>Peronosporales</taxon>
        <taxon>Peronosporaceae</taxon>
        <taxon>Peronospora</taxon>
    </lineage>
</organism>
<name>A0AAV0U4P4_9STRA</name>
<dbReference type="AlphaFoldDB" id="A0AAV0U4P4"/>
<evidence type="ECO:0000313" key="2">
    <source>
        <dbReference type="Proteomes" id="UP001162029"/>
    </source>
</evidence>
<dbReference type="Proteomes" id="UP001162029">
    <property type="component" value="Unassembled WGS sequence"/>
</dbReference>
<evidence type="ECO:0000313" key="1">
    <source>
        <dbReference type="EMBL" id="CAI5731885.1"/>
    </source>
</evidence>
<protein>
    <submittedName>
        <fullName evidence="1">Uncharacterized protein</fullName>
    </submittedName>
</protein>
<gene>
    <name evidence="1" type="ORF">PDE001_LOCUS4936</name>
</gene>
<proteinExistence type="predicted"/>
<reference evidence="1" key="1">
    <citation type="submission" date="2022-12" db="EMBL/GenBank/DDBJ databases">
        <authorList>
            <person name="Webb A."/>
        </authorList>
    </citation>
    <scope>NUCLEOTIDE SEQUENCE</scope>
    <source>
        <strain evidence="1">Pd1</strain>
    </source>
</reference>
<sequence length="87" mass="9895">MVNVVVNSNPSYSNQKYDRIEICGQGIECDGATKEECYEHMSALSPRTYWNPDGVNFFPVDAVVIRFHGVLLRSIEVFTKRPNARIT</sequence>
<dbReference type="EMBL" id="CANTFM010000929">
    <property type="protein sequence ID" value="CAI5731885.1"/>
    <property type="molecule type" value="Genomic_DNA"/>
</dbReference>
<accession>A0AAV0U4P4</accession>